<evidence type="ECO:0000256" key="5">
    <source>
        <dbReference type="ARBA" id="ARBA00022829"/>
    </source>
</evidence>
<evidence type="ECO:0000313" key="12">
    <source>
        <dbReference type="EMBL" id="TGO66098.1"/>
    </source>
</evidence>
<accession>A0A4Z1IX99</accession>
<dbReference type="STRING" id="278944.A0A4Z1IX99"/>
<dbReference type="AlphaFoldDB" id="A0A4Z1IX99"/>
<gene>
    <name evidence="12" type="ORF">BOTNAR_0068g00110</name>
</gene>
<evidence type="ECO:0000256" key="3">
    <source>
        <dbReference type="ARBA" id="ARBA00022454"/>
    </source>
</evidence>
<dbReference type="Pfam" id="PF07558">
    <property type="entry name" value="Shugoshin_N"/>
    <property type="match status" value="1"/>
</dbReference>
<proteinExistence type="inferred from homology"/>
<evidence type="ECO:0000256" key="10">
    <source>
        <dbReference type="SAM" id="MobiDB-lite"/>
    </source>
</evidence>
<evidence type="ECO:0000256" key="9">
    <source>
        <dbReference type="SAM" id="Coils"/>
    </source>
</evidence>
<keyword evidence="8" id="KW-0137">Centromere</keyword>
<evidence type="ECO:0000256" key="6">
    <source>
        <dbReference type="ARBA" id="ARBA00023054"/>
    </source>
</evidence>
<dbReference type="InterPro" id="IPR011516">
    <property type="entry name" value="Shugoshin_N"/>
</dbReference>
<dbReference type="EMBL" id="PQXJ01000068">
    <property type="protein sequence ID" value="TGO66098.1"/>
    <property type="molecule type" value="Genomic_DNA"/>
</dbReference>
<dbReference type="GO" id="GO:0051301">
    <property type="term" value="P:cell division"/>
    <property type="evidence" value="ECO:0007669"/>
    <property type="project" value="UniProtKB-KW"/>
</dbReference>
<keyword evidence="6 9" id="KW-0175">Coiled coil</keyword>
<evidence type="ECO:0000259" key="11">
    <source>
        <dbReference type="Pfam" id="PF07558"/>
    </source>
</evidence>
<keyword evidence="13" id="KW-1185">Reference proteome</keyword>
<dbReference type="GO" id="GO:0007059">
    <property type="term" value="P:chromosome segregation"/>
    <property type="evidence" value="ECO:0007669"/>
    <property type="project" value="UniProtKB-KW"/>
</dbReference>
<evidence type="ECO:0000256" key="1">
    <source>
        <dbReference type="ARBA" id="ARBA00004584"/>
    </source>
</evidence>
<evidence type="ECO:0000256" key="8">
    <source>
        <dbReference type="ARBA" id="ARBA00023328"/>
    </source>
</evidence>
<protein>
    <recommendedName>
        <fullName evidence="11">Shugoshin N-terminal coiled-coil domain-containing protein</fullName>
    </recommendedName>
</protein>
<evidence type="ECO:0000256" key="7">
    <source>
        <dbReference type="ARBA" id="ARBA00023306"/>
    </source>
</evidence>
<feature type="domain" description="Shugoshin N-terminal coiled-coil" evidence="11">
    <location>
        <begin position="17"/>
        <end position="61"/>
    </location>
</feature>
<keyword evidence="4" id="KW-0132">Cell division</keyword>
<comment type="similarity">
    <text evidence="2">Belongs to the shugoshin family.</text>
</comment>
<keyword evidence="5" id="KW-0159">Chromosome partition</keyword>
<feature type="region of interest" description="Disordered" evidence="10">
    <location>
        <begin position="98"/>
        <end position="189"/>
    </location>
</feature>
<keyword evidence="7" id="KW-0131">Cell cycle</keyword>
<dbReference type="GO" id="GO:0000775">
    <property type="term" value="C:chromosome, centromeric region"/>
    <property type="evidence" value="ECO:0007669"/>
    <property type="project" value="UniProtKB-SubCell"/>
</dbReference>
<dbReference type="Proteomes" id="UP000297452">
    <property type="component" value="Unassembled WGS sequence"/>
</dbReference>
<sequence>MARLNEPAASLESIESLKRKYKRQNRDIASVNSSQAVRIRSLENETSKLLAENLELREENLRLRSEIDNGKARRAADRVNVVKSQLEERLLEIGALISGLGEESPERKRSPHVTRQFVGLRAGSNPPRSPKENKWDNLDPLNEDGTSPERKMPPRKKMASSSEDIGSPDGKLPPILENKYYPRKTLEHQ</sequence>
<name>A0A4Z1IX99_9HELO</name>
<evidence type="ECO:0000256" key="4">
    <source>
        <dbReference type="ARBA" id="ARBA00022618"/>
    </source>
</evidence>
<organism evidence="12 13">
    <name type="scientific">Botryotinia narcissicola</name>
    <dbReference type="NCBI Taxonomy" id="278944"/>
    <lineage>
        <taxon>Eukaryota</taxon>
        <taxon>Fungi</taxon>
        <taxon>Dikarya</taxon>
        <taxon>Ascomycota</taxon>
        <taxon>Pezizomycotina</taxon>
        <taxon>Leotiomycetes</taxon>
        <taxon>Helotiales</taxon>
        <taxon>Sclerotiniaceae</taxon>
        <taxon>Botryotinia</taxon>
    </lineage>
</organism>
<feature type="coiled-coil region" evidence="9">
    <location>
        <begin position="14"/>
        <end position="73"/>
    </location>
</feature>
<dbReference type="OrthoDB" id="5394106at2759"/>
<evidence type="ECO:0000313" key="13">
    <source>
        <dbReference type="Proteomes" id="UP000297452"/>
    </source>
</evidence>
<comment type="caution">
    <text evidence="12">The sequence shown here is derived from an EMBL/GenBank/DDBJ whole genome shotgun (WGS) entry which is preliminary data.</text>
</comment>
<comment type="subcellular location">
    <subcellularLocation>
        <location evidence="1">Chromosome</location>
        <location evidence="1">Centromere</location>
    </subcellularLocation>
</comment>
<evidence type="ECO:0000256" key="2">
    <source>
        <dbReference type="ARBA" id="ARBA00010845"/>
    </source>
</evidence>
<keyword evidence="3" id="KW-0158">Chromosome</keyword>
<reference evidence="12 13" key="1">
    <citation type="submission" date="2017-12" db="EMBL/GenBank/DDBJ databases">
        <title>Comparative genomics of Botrytis spp.</title>
        <authorList>
            <person name="Valero-Jimenez C.A."/>
            <person name="Tapia P."/>
            <person name="Veloso J."/>
            <person name="Silva-Moreno E."/>
            <person name="Staats M."/>
            <person name="Valdes J.H."/>
            <person name="Van Kan J.A.L."/>
        </authorList>
    </citation>
    <scope>NUCLEOTIDE SEQUENCE [LARGE SCALE GENOMIC DNA]</scope>
    <source>
        <strain evidence="12 13">MUCL2120</strain>
    </source>
</reference>